<reference evidence="2 3" key="1">
    <citation type="journal article" date="2018" name="Nat. Genet.">
        <title>The Rosa genome provides new insights in the design of modern roses.</title>
        <authorList>
            <person name="Bendahmane M."/>
        </authorList>
    </citation>
    <scope>NUCLEOTIDE SEQUENCE [LARGE SCALE GENOMIC DNA]</scope>
    <source>
        <strain evidence="3">cv. Old Blush</strain>
    </source>
</reference>
<dbReference type="OMA" id="YDETHTP"/>
<accession>A0A2P6RFU1</accession>
<keyword evidence="2" id="KW-0548">Nucleotidyltransferase</keyword>
<proteinExistence type="predicted"/>
<feature type="domain" description="Reverse transcriptase Ty1/copia-type" evidence="1">
    <location>
        <begin position="11"/>
        <end position="135"/>
    </location>
</feature>
<keyword evidence="2" id="KW-0695">RNA-directed DNA polymerase</keyword>
<dbReference type="STRING" id="74649.A0A2P6RFU1"/>
<evidence type="ECO:0000313" key="3">
    <source>
        <dbReference type="Proteomes" id="UP000238479"/>
    </source>
</evidence>
<dbReference type="EMBL" id="PDCK01000041">
    <property type="protein sequence ID" value="PRQ45292.1"/>
    <property type="molecule type" value="Genomic_DNA"/>
</dbReference>
<name>A0A2P6RFU1_ROSCH</name>
<gene>
    <name evidence="2" type="ORF">RchiOBHm_Chr3g0488591</name>
</gene>
<dbReference type="EC" id="2.7.7.49" evidence="2"/>
<dbReference type="Gramene" id="PRQ45292">
    <property type="protein sequence ID" value="PRQ45292"/>
    <property type="gene ID" value="RchiOBHm_Chr3g0488591"/>
</dbReference>
<evidence type="ECO:0000259" key="1">
    <source>
        <dbReference type="Pfam" id="PF07727"/>
    </source>
</evidence>
<dbReference type="GO" id="GO:0003964">
    <property type="term" value="F:RNA-directed DNA polymerase activity"/>
    <property type="evidence" value="ECO:0007669"/>
    <property type="project" value="UniProtKB-KW"/>
</dbReference>
<dbReference type="AlphaFoldDB" id="A0A2P6RFU1"/>
<sequence>MQEELNQFARNDVWYLVPRLGNCNVIGTKWIFRNKSDEKGNVIRNKARLVAQGYSQVEGLDFDETFAHVARLELVRLLLSVACHFRFKLFQMDVKTAFLNEILQEEVYVEQPPSFKDPHNLDHVYRLKKALYGLK</sequence>
<dbReference type="InterPro" id="IPR013103">
    <property type="entry name" value="RVT_2"/>
</dbReference>
<keyword evidence="2" id="KW-0808">Transferase</keyword>
<dbReference type="Proteomes" id="UP000238479">
    <property type="component" value="Chromosome 3"/>
</dbReference>
<protein>
    <submittedName>
        <fullName evidence="2">Putative RNA-directed DNA polymerase</fullName>
        <ecNumber evidence="2">2.7.7.49</ecNumber>
    </submittedName>
</protein>
<keyword evidence="3" id="KW-1185">Reference proteome</keyword>
<dbReference type="Pfam" id="PF07727">
    <property type="entry name" value="RVT_2"/>
    <property type="match status" value="1"/>
</dbReference>
<evidence type="ECO:0000313" key="2">
    <source>
        <dbReference type="EMBL" id="PRQ45292.1"/>
    </source>
</evidence>
<comment type="caution">
    <text evidence="2">The sequence shown here is derived from an EMBL/GenBank/DDBJ whole genome shotgun (WGS) entry which is preliminary data.</text>
</comment>
<organism evidence="2 3">
    <name type="scientific">Rosa chinensis</name>
    <name type="common">China rose</name>
    <dbReference type="NCBI Taxonomy" id="74649"/>
    <lineage>
        <taxon>Eukaryota</taxon>
        <taxon>Viridiplantae</taxon>
        <taxon>Streptophyta</taxon>
        <taxon>Embryophyta</taxon>
        <taxon>Tracheophyta</taxon>
        <taxon>Spermatophyta</taxon>
        <taxon>Magnoliopsida</taxon>
        <taxon>eudicotyledons</taxon>
        <taxon>Gunneridae</taxon>
        <taxon>Pentapetalae</taxon>
        <taxon>rosids</taxon>
        <taxon>fabids</taxon>
        <taxon>Rosales</taxon>
        <taxon>Rosaceae</taxon>
        <taxon>Rosoideae</taxon>
        <taxon>Rosoideae incertae sedis</taxon>
        <taxon>Rosa</taxon>
    </lineage>
</organism>